<dbReference type="PANTHER" id="PTHR33442">
    <property type="entry name" value="TRANS-3-HYDROXY-L-PROLINE DEHYDRATASE"/>
    <property type="match status" value="1"/>
</dbReference>
<evidence type="ECO:0000313" key="3">
    <source>
        <dbReference type="Proteomes" id="UP000184510"/>
    </source>
</evidence>
<dbReference type="RefSeq" id="WP_143183821.1">
    <property type="nucleotide sequence ID" value="NZ_FQYR01000004.1"/>
</dbReference>
<proteinExistence type="inferred from homology"/>
<dbReference type="InParanoid" id="A0A1M6KVH9"/>
<keyword evidence="3" id="KW-1185">Reference proteome</keyword>
<protein>
    <submittedName>
        <fullName evidence="2">4-hydroxyproline epimerase</fullName>
    </submittedName>
</protein>
<evidence type="ECO:0000313" key="2">
    <source>
        <dbReference type="EMBL" id="SHJ62981.1"/>
    </source>
</evidence>
<dbReference type="FunFam" id="3.10.310.10:FF:000003">
    <property type="entry name" value="Proline racemase"/>
    <property type="match status" value="1"/>
</dbReference>
<dbReference type="PANTHER" id="PTHR33442:SF1">
    <property type="entry name" value="TRANS-3-HYDROXY-L-PROLINE DEHYDRATASE"/>
    <property type="match status" value="1"/>
</dbReference>
<accession>A0A1M6KVH9</accession>
<name>A0A1M6KVH9_9BACT</name>
<dbReference type="InterPro" id="IPR008794">
    <property type="entry name" value="Pro_racemase_fam"/>
</dbReference>
<evidence type="ECO:0000256" key="1">
    <source>
        <dbReference type="ARBA" id="ARBA00007529"/>
    </source>
</evidence>
<dbReference type="Pfam" id="PF05544">
    <property type="entry name" value="Pro_racemase"/>
    <property type="match status" value="1"/>
</dbReference>
<dbReference type="Gene3D" id="3.10.310.10">
    <property type="entry name" value="Diaminopimelate Epimerase, Chain A, domain 1"/>
    <property type="match status" value="2"/>
</dbReference>
<organism evidence="2 3">
    <name type="scientific">Rubritalea squalenifaciens DSM 18772</name>
    <dbReference type="NCBI Taxonomy" id="1123071"/>
    <lineage>
        <taxon>Bacteria</taxon>
        <taxon>Pseudomonadati</taxon>
        <taxon>Verrucomicrobiota</taxon>
        <taxon>Verrucomicrobiia</taxon>
        <taxon>Verrucomicrobiales</taxon>
        <taxon>Rubritaleaceae</taxon>
        <taxon>Rubritalea</taxon>
    </lineage>
</organism>
<reference evidence="2 3" key="1">
    <citation type="submission" date="2016-11" db="EMBL/GenBank/DDBJ databases">
        <authorList>
            <person name="Jaros S."/>
            <person name="Januszkiewicz K."/>
            <person name="Wedrychowicz H."/>
        </authorList>
    </citation>
    <scope>NUCLEOTIDE SEQUENCE [LARGE SCALE GENOMIC DNA]</scope>
    <source>
        <strain evidence="2 3">DSM 18772</strain>
    </source>
</reference>
<dbReference type="EMBL" id="FQYR01000004">
    <property type="protein sequence ID" value="SHJ62981.1"/>
    <property type="molecule type" value="Genomic_DNA"/>
</dbReference>
<gene>
    <name evidence="2" type="ORF">SAMN02745181_2216</name>
</gene>
<dbReference type="STRING" id="1123071.SAMN02745181_2216"/>
<dbReference type="AlphaFoldDB" id="A0A1M6KVH9"/>
<dbReference type="SUPFAM" id="SSF54506">
    <property type="entry name" value="Diaminopimelate epimerase-like"/>
    <property type="match status" value="1"/>
</dbReference>
<dbReference type="OrthoDB" id="181267at2"/>
<comment type="similarity">
    <text evidence="1">Belongs to the proline racemase family.</text>
</comment>
<sequence length="323" mass="34849">MNKTGYQTLKIVDSHTGGEPTRVVVEGCPDLGKGDLAARRDVMRNEHDWVRTSVLLEPRGFEAMVGAVLVEPHAEDCVAGVIFFNNAGYLNMCIHGTIGLAKTLKHLGVIESGSHRIDTVVGVVTIHLNEDGSVSVDNVPSYLMQENVEIEVPVYGTVTGDIAWGGNWFFLIDGQGPEVKYENIDQLTDFTLRVGETLALQGITGENGMEIDHVEVFGPPVNDEADSRNFVMCPGGEYDRSPCGTGTSAKLATLYGKGKLKEGETWRQASVLNTVFTGKVKATGEGNAVIPTVTGRAWINGECTVILDPEDPFAHGIFNDSIQ</sequence>
<dbReference type="PIRSF" id="PIRSF029792">
    <property type="entry name" value="Pro_racemase"/>
    <property type="match status" value="1"/>
</dbReference>
<dbReference type="Proteomes" id="UP000184510">
    <property type="component" value="Unassembled WGS sequence"/>
</dbReference>
<dbReference type="SFLD" id="SFLDS00028">
    <property type="entry name" value="Proline_Racemase"/>
    <property type="match status" value="1"/>
</dbReference>